<evidence type="ECO:0000256" key="3">
    <source>
        <dbReference type="ARBA" id="ARBA00022553"/>
    </source>
</evidence>
<dbReference type="SUPFAM" id="SSF47384">
    <property type="entry name" value="Homodimeric domain of signal transducing histidine kinase"/>
    <property type="match status" value="1"/>
</dbReference>
<organism evidence="7 8">
    <name type="scientific">Aestuariirhabdus litorea</name>
    <dbReference type="NCBI Taxonomy" id="2528527"/>
    <lineage>
        <taxon>Bacteria</taxon>
        <taxon>Pseudomonadati</taxon>
        <taxon>Pseudomonadota</taxon>
        <taxon>Gammaproteobacteria</taxon>
        <taxon>Oceanospirillales</taxon>
        <taxon>Aestuariirhabdaceae</taxon>
        <taxon>Aestuariirhabdus</taxon>
    </lineage>
</organism>
<evidence type="ECO:0000259" key="6">
    <source>
        <dbReference type="PROSITE" id="PS50109"/>
    </source>
</evidence>
<evidence type="ECO:0000313" key="7">
    <source>
        <dbReference type="EMBL" id="RRJ83262.1"/>
    </source>
</evidence>
<comment type="caution">
    <text evidence="7">The sequence shown here is derived from an EMBL/GenBank/DDBJ whole genome shotgun (WGS) entry which is preliminary data.</text>
</comment>
<feature type="transmembrane region" description="Helical" evidence="5">
    <location>
        <begin position="21"/>
        <end position="42"/>
    </location>
</feature>
<feature type="transmembrane region" description="Helical" evidence="5">
    <location>
        <begin position="73"/>
        <end position="92"/>
    </location>
</feature>
<dbReference type="InterPro" id="IPR035965">
    <property type="entry name" value="PAS-like_dom_sf"/>
</dbReference>
<dbReference type="PANTHER" id="PTHR43065">
    <property type="entry name" value="SENSOR HISTIDINE KINASE"/>
    <property type="match status" value="1"/>
</dbReference>
<dbReference type="GO" id="GO:0000155">
    <property type="term" value="F:phosphorelay sensor kinase activity"/>
    <property type="evidence" value="ECO:0007669"/>
    <property type="project" value="InterPro"/>
</dbReference>
<feature type="transmembrane region" description="Helical" evidence="5">
    <location>
        <begin position="122"/>
        <end position="140"/>
    </location>
</feature>
<dbReference type="PROSITE" id="PS50109">
    <property type="entry name" value="HIS_KIN"/>
    <property type="match status" value="1"/>
</dbReference>
<keyword evidence="8" id="KW-1185">Reference proteome</keyword>
<comment type="catalytic activity">
    <reaction evidence="1">
        <text>ATP + protein L-histidine = ADP + protein N-phospho-L-histidine.</text>
        <dbReference type="EC" id="2.7.13.3"/>
    </reaction>
</comment>
<accession>A0A3P3VKK3</accession>
<dbReference type="PANTHER" id="PTHR43065:SF52">
    <property type="entry name" value="SENSOR PROTEIN KINASE PILS"/>
    <property type="match status" value="1"/>
</dbReference>
<reference evidence="7 8" key="2">
    <citation type="submission" date="2018-12" db="EMBL/GenBank/DDBJ databases">
        <title>Simiduia agarivorans gen. nov., sp. nov., a marine, agarolytic bacterium isolated from shallow coastal water from Keelung, Taiwan.</title>
        <authorList>
            <person name="Shieh W.Y."/>
        </authorList>
    </citation>
    <scope>NUCLEOTIDE SEQUENCE [LARGE SCALE GENOMIC DNA]</scope>
    <source>
        <strain evidence="7 8">GTF-13</strain>
    </source>
</reference>
<keyword evidence="4" id="KW-0175">Coiled coil</keyword>
<keyword evidence="5" id="KW-0472">Membrane</keyword>
<dbReference type="Proteomes" id="UP000280792">
    <property type="component" value="Unassembled WGS sequence"/>
</dbReference>
<dbReference type="Pfam" id="PF00512">
    <property type="entry name" value="HisKA"/>
    <property type="match status" value="1"/>
</dbReference>
<evidence type="ECO:0000256" key="5">
    <source>
        <dbReference type="SAM" id="Phobius"/>
    </source>
</evidence>
<protein>
    <recommendedName>
        <fullName evidence="2">histidine kinase</fullName>
        <ecNumber evidence="2">2.7.13.3</ecNumber>
    </recommendedName>
</protein>
<sequence length="525" mass="59279">MIISNQQRNQQLLGIYNGYRILLAILFLAATFTDIGQQLVTFSHLERFQVFSVSYALINILVALVSNRVRTRAHYFAVCCLDILLLTTLIFLSGNKSAVLGNLIIIAVAAGNVLITGRAGTLLAAIATLGMLGTSLYYTVLRDTPMQGHINAGVLGLLFFASAFVMQSLAERLRRSEQQRLEQQDQYRQLQQLNHSIIQRMRTGILVVDDHRQIVLMNEAAAQMLDCPQKSAPLNLVSPELNQRLQNWIENPTLRGEPFKVRPNTPTIQANFTELEPMAGQRHRLVFLDDTLMLAQQAQQLKLASLGRLTASIAHEIRNPLGAISHAAQLMQESPDLPEGDLRLLEIIQNHSRRMNRIIENVLQLSRRRASLTEQFSLNQWLRQYIEEYRLGGPPDTRIDLDASEEIEVRMDRDQFTQVLSNLCQNGLRYSVMKNGHPTLRLHTGVKADTGHPYLDVIDQGPGVPEAIREHLFEPFYTTETNGTGLGLYLSRELCEANHASLELLESEAGCRFRITFPHPEKRIH</sequence>
<dbReference type="InterPro" id="IPR036097">
    <property type="entry name" value="HisK_dim/P_sf"/>
</dbReference>
<feature type="coiled-coil region" evidence="4">
    <location>
        <begin position="166"/>
        <end position="193"/>
    </location>
</feature>
<keyword evidence="5" id="KW-0812">Transmembrane</keyword>
<dbReference type="SUPFAM" id="SSF55874">
    <property type="entry name" value="ATPase domain of HSP90 chaperone/DNA topoisomerase II/histidine kinase"/>
    <property type="match status" value="1"/>
</dbReference>
<dbReference type="InterPro" id="IPR003661">
    <property type="entry name" value="HisK_dim/P_dom"/>
</dbReference>
<feature type="transmembrane region" description="Helical" evidence="5">
    <location>
        <begin position="152"/>
        <end position="170"/>
    </location>
</feature>
<evidence type="ECO:0000313" key="8">
    <source>
        <dbReference type="Proteomes" id="UP000280792"/>
    </source>
</evidence>
<name>A0A3P3VKK3_9GAMM</name>
<dbReference type="InterPro" id="IPR036890">
    <property type="entry name" value="HATPase_C_sf"/>
</dbReference>
<dbReference type="EC" id="2.7.13.3" evidence="2"/>
<dbReference type="SMART" id="SM00387">
    <property type="entry name" value="HATPase_c"/>
    <property type="match status" value="1"/>
</dbReference>
<dbReference type="CDD" id="cd00130">
    <property type="entry name" value="PAS"/>
    <property type="match status" value="1"/>
</dbReference>
<gene>
    <name evidence="7" type="ORF">D0544_15655</name>
</gene>
<dbReference type="EMBL" id="QWEZ01000002">
    <property type="protein sequence ID" value="RRJ83262.1"/>
    <property type="molecule type" value="Genomic_DNA"/>
</dbReference>
<keyword evidence="5" id="KW-1133">Transmembrane helix</keyword>
<evidence type="ECO:0000256" key="2">
    <source>
        <dbReference type="ARBA" id="ARBA00012438"/>
    </source>
</evidence>
<dbReference type="InterPro" id="IPR003594">
    <property type="entry name" value="HATPase_dom"/>
</dbReference>
<dbReference type="Gene3D" id="3.30.450.20">
    <property type="entry name" value="PAS domain"/>
    <property type="match status" value="1"/>
</dbReference>
<feature type="coiled-coil region" evidence="4">
    <location>
        <begin position="348"/>
        <end position="375"/>
    </location>
</feature>
<dbReference type="Gene3D" id="3.30.565.10">
    <property type="entry name" value="Histidine kinase-like ATPase, C-terminal domain"/>
    <property type="match status" value="1"/>
</dbReference>
<keyword evidence="3" id="KW-0597">Phosphoprotein</keyword>
<dbReference type="AlphaFoldDB" id="A0A3P3VKK3"/>
<dbReference type="InterPro" id="IPR005467">
    <property type="entry name" value="His_kinase_dom"/>
</dbReference>
<dbReference type="Pfam" id="PF25323">
    <property type="entry name" value="6TM_PilS"/>
    <property type="match status" value="1"/>
</dbReference>
<dbReference type="SUPFAM" id="SSF55785">
    <property type="entry name" value="PYP-like sensor domain (PAS domain)"/>
    <property type="match status" value="1"/>
</dbReference>
<dbReference type="SMART" id="SM00388">
    <property type="entry name" value="HisKA"/>
    <property type="match status" value="1"/>
</dbReference>
<dbReference type="PRINTS" id="PR00344">
    <property type="entry name" value="BCTRLSENSOR"/>
</dbReference>
<dbReference type="Pfam" id="PF02518">
    <property type="entry name" value="HATPase_c"/>
    <property type="match status" value="1"/>
</dbReference>
<dbReference type="RefSeq" id="WP_125017784.1">
    <property type="nucleotide sequence ID" value="NZ_QWEZ01000002.1"/>
</dbReference>
<feature type="domain" description="Histidine kinase" evidence="6">
    <location>
        <begin position="312"/>
        <end position="521"/>
    </location>
</feature>
<dbReference type="CDD" id="cd00075">
    <property type="entry name" value="HATPase"/>
    <property type="match status" value="1"/>
</dbReference>
<dbReference type="InterPro" id="IPR004358">
    <property type="entry name" value="Sig_transdc_His_kin-like_C"/>
</dbReference>
<evidence type="ECO:0000256" key="1">
    <source>
        <dbReference type="ARBA" id="ARBA00000085"/>
    </source>
</evidence>
<feature type="transmembrane region" description="Helical" evidence="5">
    <location>
        <begin position="48"/>
        <end position="66"/>
    </location>
</feature>
<dbReference type="Gene3D" id="1.10.287.130">
    <property type="match status" value="1"/>
</dbReference>
<evidence type="ECO:0000256" key="4">
    <source>
        <dbReference type="SAM" id="Coils"/>
    </source>
</evidence>
<dbReference type="Pfam" id="PF13188">
    <property type="entry name" value="PAS_8"/>
    <property type="match status" value="1"/>
</dbReference>
<proteinExistence type="predicted"/>
<dbReference type="InterPro" id="IPR000014">
    <property type="entry name" value="PAS"/>
</dbReference>
<dbReference type="CDD" id="cd00082">
    <property type="entry name" value="HisKA"/>
    <property type="match status" value="1"/>
</dbReference>
<reference evidence="7 8" key="1">
    <citation type="submission" date="2018-08" db="EMBL/GenBank/DDBJ databases">
        <authorList>
            <person name="Khan S.A."/>
        </authorList>
    </citation>
    <scope>NUCLEOTIDE SEQUENCE [LARGE SCALE GENOMIC DNA]</scope>
    <source>
        <strain evidence="7 8">GTF-13</strain>
    </source>
</reference>